<dbReference type="InterPro" id="IPR052025">
    <property type="entry name" value="Xyloglucanase_GH74"/>
</dbReference>
<sequence>MINSDRQIRGRTHYYTREEISPDNENEVYFFTSAFSRTLDGGHTLTNMASSPGGDNHEMWIDPTNGDRMAVVNDGGVSLSVNRGHSWEHIQLPIAQIYHVTLDDQIPYFVYGNKQDGPSYRGPSNSLQFGGFGGSQISRGAWHPVAGSESGFATPDPVDNNIIWSTGTGSGSVGGSVARFDERNHQAREVEVWPEDVSGASAAEVKYRFNWEFPVTISPHDHNKVYVGSQSVHVTTDGGNSWQMISPDLTRNDRSRMQISGGLTPDNIGVEYAGTVFAIAESPKEAGVIWAGTNDGYVQITRDGGKNWTNVTKNIPNLPEWGTVSNIEASRYDPGTAYIIVDFHQMNLRDPFAYKTTDYGKTWTSITNGIPHSMLSYAHCIREDPVRQGMLYLGTENGMYISFDDGKNWQPLQSGLPHAPVYWIAVQERFHDLALATYGRGFWILDDITPLEQMTGEMLASGAHLFAPRDVYRFRPIAEPAAVSYDPTAGHNPPYGAPINFYLKSTLGEKERVHLTISDANGKAVREFECRAAREQGARRPAGPGSGGGGGGEGGEGSPPCEVKPGMNRVWWNLRSEPGTEFKLRTSPLYAPDVKAGPEGWRPAPDPARISLLEPPGTYTVTLTLGEEKSSQKLNVLKDPHSGGTESDIQTQMRFLTGLRDELNAIGAQVNQIESIRAQLAALEKELGNDDTGKAIRKAADDLADRLIAVEGKVLQLKLTGRGQDSTRWPPMLASKIGYLSNQTASSDFAPTTQQLVVGKELKDQGDQFQQECQQVLAKDVTSFNAMLREKNVPNIIVTMP</sequence>
<accession>A0A7V8NXE1</accession>
<dbReference type="EMBL" id="JACDQQ010002890">
    <property type="protein sequence ID" value="MBA0089232.1"/>
    <property type="molecule type" value="Genomic_DNA"/>
</dbReference>
<dbReference type="AlphaFoldDB" id="A0A7V8NXE1"/>
<dbReference type="InterPro" id="IPR036278">
    <property type="entry name" value="Sialidase_sf"/>
</dbReference>
<reference evidence="2" key="1">
    <citation type="submission" date="2020-06" db="EMBL/GenBank/DDBJ databases">
        <title>Legume-microbial interactions unlock mineral nutrients during tropical forest succession.</title>
        <authorList>
            <person name="Epihov D.Z."/>
        </authorList>
    </citation>
    <scope>NUCLEOTIDE SEQUENCE [LARGE SCALE GENOMIC DNA]</scope>
    <source>
        <strain evidence="2">Pan2503</strain>
    </source>
</reference>
<proteinExistence type="predicted"/>
<protein>
    <submittedName>
        <fullName evidence="2">Sialidase</fullName>
    </submittedName>
</protein>
<dbReference type="CDD" id="cd15482">
    <property type="entry name" value="Sialidase_non-viral"/>
    <property type="match status" value="1"/>
</dbReference>
<evidence type="ECO:0000256" key="1">
    <source>
        <dbReference type="SAM" id="MobiDB-lite"/>
    </source>
</evidence>
<organism evidence="2 3">
    <name type="scientific">Candidatus Acidiferrum panamense</name>
    <dbReference type="NCBI Taxonomy" id="2741543"/>
    <lineage>
        <taxon>Bacteria</taxon>
        <taxon>Pseudomonadati</taxon>
        <taxon>Acidobacteriota</taxon>
        <taxon>Terriglobia</taxon>
        <taxon>Candidatus Acidiferrales</taxon>
        <taxon>Candidatus Acidiferrum</taxon>
    </lineage>
</organism>
<evidence type="ECO:0000313" key="3">
    <source>
        <dbReference type="Proteomes" id="UP000567293"/>
    </source>
</evidence>
<dbReference type="SUPFAM" id="SSF50939">
    <property type="entry name" value="Sialidases"/>
    <property type="match status" value="2"/>
</dbReference>
<keyword evidence="3" id="KW-1185">Reference proteome</keyword>
<feature type="compositionally biased region" description="Gly residues" evidence="1">
    <location>
        <begin position="544"/>
        <end position="557"/>
    </location>
</feature>
<dbReference type="InterPro" id="IPR015943">
    <property type="entry name" value="WD40/YVTN_repeat-like_dom_sf"/>
</dbReference>
<feature type="region of interest" description="Disordered" evidence="1">
    <location>
        <begin position="533"/>
        <end position="564"/>
    </location>
</feature>
<dbReference type="GO" id="GO:0010411">
    <property type="term" value="P:xyloglucan metabolic process"/>
    <property type="evidence" value="ECO:0007669"/>
    <property type="project" value="TreeGrafter"/>
</dbReference>
<dbReference type="PANTHER" id="PTHR43739:SF5">
    <property type="entry name" value="EXO-ALPHA-SIALIDASE"/>
    <property type="match status" value="1"/>
</dbReference>
<comment type="caution">
    <text evidence="2">The sequence shown here is derived from an EMBL/GenBank/DDBJ whole genome shotgun (WGS) entry which is preliminary data.</text>
</comment>
<dbReference type="PANTHER" id="PTHR43739">
    <property type="entry name" value="XYLOGLUCANASE (EUROFUNG)"/>
    <property type="match status" value="1"/>
</dbReference>
<gene>
    <name evidence="2" type="ORF">HRJ53_29940</name>
</gene>
<evidence type="ECO:0000313" key="2">
    <source>
        <dbReference type="EMBL" id="MBA0089232.1"/>
    </source>
</evidence>
<dbReference type="Gene3D" id="2.130.10.10">
    <property type="entry name" value="YVTN repeat-like/Quinoprotein amine dehydrogenase"/>
    <property type="match status" value="2"/>
</dbReference>
<dbReference type="Proteomes" id="UP000567293">
    <property type="component" value="Unassembled WGS sequence"/>
</dbReference>
<name>A0A7V8NXE1_9BACT</name>